<accession>H2J7E8</accession>
<reference evidence="2" key="2">
    <citation type="submission" date="2012-01" db="EMBL/GenBank/DDBJ databases">
        <title>Complete sequence of chromosome of Marinitoga piezophila KA3.</title>
        <authorList>
            <person name="Lucas S."/>
            <person name="Han J."/>
            <person name="Lapidus A."/>
            <person name="Cheng J.-F."/>
            <person name="Goodwin L."/>
            <person name="Pitluck S."/>
            <person name="Peters L."/>
            <person name="Mikhailova N."/>
            <person name="Teshima H."/>
            <person name="Detter J.C."/>
            <person name="Han C."/>
            <person name="Tapia R."/>
            <person name="Land M."/>
            <person name="Hauser L."/>
            <person name="Kyrpides N."/>
            <person name="Ivanova N."/>
            <person name="Pagani I."/>
            <person name="Jebbar M."/>
            <person name="Vannier P."/>
            <person name="Oger P."/>
            <person name="Cario A."/>
            <person name="Bartlett D."/>
            <person name="Noll K.M."/>
            <person name="Woyke T."/>
        </authorList>
    </citation>
    <scope>NUCLEOTIDE SEQUENCE [LARGE SCALE GENOMIC DNA]</scope>
    <source>
        <strain evidence="2">DSM 14283 / JCM 11233 / KA3</strain>
    </source>
</reference>
<name>H2J7E8_MARPK</name>
<organism evidence="1 2">
    <name type="scientific">Marinitoga piezophila (strain DSM 14283 / JCM 11233 / KA3)</name>
    <dbReference type="NCBI Taxonomy" id="443254"/>
    <lineage>
        <taxon>Bacteria</taxon>
        <taxon>Thermotogati</taxon>
        <taxon>Thermotogota</taxon>
        <taxon>Thermotogae</taxon>
        <taxon>Petrotogales</taxon>
        <taxon>Petrotogaceae</taxon>
        <taxon>Marinitoga</taxon>
    </lineage>
</organism>
<evidence type="ECO:0000313" key="2">
    <source>
        <dbReference type="Proteomes" id="UP000007161"/>
    </source>
</evidence>
<dbReference type="KEGG" id="mpz:Marpi_0926"/>
<gene>
    <name evidence="1" type="ordered locus">Marpi_0926</name>
</gene>
<dbReference type="AlphaFoldDB" id="H2J7E8"/>
<evidence type="ECO:0000313" key="1">
    <source>
        <dbReference type="EMBL" id="AEX85340.1"/>
    </source>
</evidence>
<dbReference type="Proteomes" id="UP000007161">
    <property type="component" value="Chromosome"/>
</dbReference>
<dbReference type="EMBL" id="CP003257">
    <property type="protein sequence ID" value="AEX85340.1"/>
    <property type="molecule type" value="Genomic_DNA"/>
</dbReference>
<keyword evidence="2" id="KW-1185">Reference proteome</keyword>
<dbReference type="HOGENOM" id="CLU_212129_0_0_0"/>
<dbReference type="RefSeq" id="WP_014296412.1">
    <property type="nucleotide sequence ID" value="NC_016751.1"/>
</dbReference>
<protein>
    <submittedName>
        <fullName evidence="1">Uncharacterized protein</fullName>
    </submittedName>
</protein>
<reference evidence="1 2" key="1">
    <citation type="journal article" date="2012" name="J. Bacteriol.">
        <title>Complete Genome Sequence of the Thermophilic, Piezophilic, Heterotrophic Bacterium Marinitoga piezophila KA3.</title>
        <authorList>
            <person name="Lucas S."/>
            <person name="Han J."/>
            <person name="Lapidus A."/>
            <person name="Cheng J.F."/>
            <person name="Goodwin L.A."/>
            <person name="Pitluck S."/>
            <person name="Peters L."/>
            <person name="Mikhailova N."/>
            <person name="Teshima H."/>
            <person name="Detter J.C."/>
            <person name="Han C."/>
            <person name="Tapia R."/>
            <person name="Land M."/>
            <person name="Hauser L."/>
            <person name="Kyrpides N.C."/>
            <person name="Ivanova N."/>
            <person name="Pagani I."/>
            <person name="Vannier P."/>
            <person name="Oger P."/>
            <person name="Bartlett D.H."/>
            <person name="Noll K.M."/>
            <person name="Woyke T."/>
            <person name="Jebbar M."/>
        </authorList>
    </citation>
    <scope>NUCLEOTIDE SEQUENCE [LARGE SCALE GENOMIC DNA]</scope>
    <source>
        <strain evidence="2">DSM 14283 / JCM 11233 / KA3</strain>
    </source>
</reference>
<sequence>MKKIILIIGIMIILNSIIFSGDEVDKKYSTRSLNPQIEFFK</sequence>
<proteinExistence type="predicted"/>